<dbReference type="InterPro" id="IPR011701">
    <property type="entry name" value="MFS"/>
</dbReference>
<keyword evidence="9" id="KW-1185">Reference proteome</keyword>
<sequence length="431" mass="47051">MNQLSYATGVIEAPTSRKAHALIGSWASWLFDAMDAGIFSFVLLAVSHTFHTSLSGVTTVVAWFLFATGVGGYVFGNISDRIGRKRTLWISVLIYGIGTLLCGFVQNMFELNIFRIIVGVAVGGLWSAAAALISEVSSPTSRAKALALMQTGWSGGQLLAAIFAWTLLNPHDPESWRRLFIYASIPAWLTALYILIFVKESPIWLANREYIAQHSKGQNMFSIFNRAYVKTTLLALLISMLGMIGYWIILTFVPSYLTKILGINMNQAPVFSVWTAVGAIIGYLVYGYLAEWIGRRISFSIFFFGMTVIIPIFTYVASHMPLTHGHLILTGAHVVTMGIISALLGFFTGYFSGFGAWYGELFPTSIRATASGFCFNVGRIGSILGIVSAPSLIASIGFSMFIVLASICYFAAGILVFTIRETKGQVLTADN</sequence>
<accession>A0ABY6Z2N8</accession>
<feature type="transmembrane region" description="Helical" evidence="6">
    <location>
        <begin position="227"/>
        <end position="249"/>
    </location>
</feature>
<evidence type="ECO:0000256" key="2">
    <source>
        <dbReference type="ARBA" id="ARBA00022448"/>
    </source>
</evidence>
<feature type="transmembrane region" description="Helical" evidence="6">
    <location>
        <begin position="112"/>
        <end position="133"/>
    </location>
</feature>
<dbReference type="PROSITE" id="PS00217">
    <property type="entry name" value="SUGAR_TRANSPORT_2"/>
    <property type="match status" value="1"/>
</dbReference>
<dbReference type="PROSITE" id="PS50850">
    <property type="entry name" value="MFS"/>
    <property type="match status" value="1"/>
</dbReference>
<keyword evidence="5 6" id="KW-0472">Membrane</keyword>
<keyword evidence="4 6" id="KW-1133">Transmembrane helix</keyword>
<dbReference type="PANTHER" id="PTHR23508:SF10">
    <property type="entry name" value="CARBOXYLIC ACID TRANSPORTER PROTEIN HOMOLOG"/>
    <property type="match status" value="1"/>
</dbReference>
<keyword evidence="3 6" id="KW-0812">Transmembrane</keyword>
<feature type="transmembrane region" description="Helical" evidence="6">
    <location>
        <begin position="145"/>
        <end position="167"/>
    </location>
</feature>
<proteinExistence type="predicted"/>
<comment type="subcellular location">
    <subcellularLocation>
        <location evidence="1">Cell membrane</location>
        <topology evidence="1">Multi-pass membrane protein</topology>
    </subcellularLocation>
</comment>
<feature type="transmembrane region" description="Helical" evidence="6">
    <location>
        <begin position="269"/>
        <end position="289"/>
    </location>
</feature>
<dbReference type="InterPro" id="IPR020846">
    <property type="entry name" value="MFS_dom"/>
</dbReference>
<name>A0ABY6Z2N8_9BACL</name>
<feature type="transmembrane region" description="Helical" evidence="6">
    <location>
        <begin position="87"/>
        <end position="106"/>
    </location>
</feature>
<dbReference type="Gene3D" id="1.20.1250.20">
    <property type="entry name" value="MFS general substrate transporter like domains"/>
    <property type="match status" value="2"/>
</dbReference>
<dbReference type="RefSeq" id="WP_268044609.1">
    <property type="nucleotide sequence ID" value="NZ_CP104064.1"/>
</dbReference>
<feature type="transmembrane region" description="Helical" evidence="6">
    <location>
        <begin position="179"/>
        <end position="198"/>
    </location>
</feature>
<evidence type="ECO:0000313" key="8">
    <source>
        <dbReference type="EMBL" id="WAH37163.1"/>
    </source>
</evidence>
<dbReference type="EMBL" id="CP104064">
    <property type="protein sequence ID" value="WAH37163.1"/>
    <property type="molecule type" value="Genomic_DNA"/>
</dbReference>
<keyword evidence="2" id="KW-0813">Transport</keyword>
<feature type="domain" description="Major facilitator superfamily (MFS) profile" evidence="7">
    <location>
        <begin position="21"/>
        <end position="423"/>
    </location>
</feature>
<dbReference type="PANTHER" id="PTHR23508">
    <property type="entry name" value="CARBOXYLIC ACID TRANSPORTER PROTEIN HOMOLOG"/>
    <property type="match status" value="1"/>
</dbReference>
<feature type="transmembrane region" description="Helical" evidence="6">
    <location>
        <begin position="301"/>
        <end position="322"/>
    </location>
</feature>
<dbReference type="Pfam" id="PF07690">
    <property type="entry name" value="MFS_1"/>
    <property type="match status" value="1"/>
</dbReference>
<evidence type="ECO:0000259" key="7">
    <source>
        <dbReference type="PROSITE" id="PS50850"/>
    </source>
</evidence>
<dbReference type="InterPro" id="IPR005829">
    <property type="entry name" value="Sugar_transporter_CS"/>
</dbReference>
<organism evidence="8 9">
    <name type="scientific">Alicyclobacillus dauci</name>
    <dbReference type="NCBI Taxonomy" id="1475485"/>
    <lineage>
        <taxon>Bacteria</taxon>
        <taxon>Bacillati</taxon>
        <taxon>Bacillota</taxon>
        <taxon>Bacilli</taxon>
        <taxon>Bacillales</taxon>
        <taxon>Alicyclobacillaceae</taxon>
        <taxon>Alicyclobacillus</taxon>
    </lineage>
</organism>
<evidence type="ECO:0000256" key="6">
    <source>
        <dbReference type="SAM" id="Phobius"/>
    </source>
</evidence>
<evidence type="ECO:0000256" key="1">
    <source>
        <dbReference type="ARBA" id="ARBA00004651"/>
    </source>
</evidence>
<gene>
    <name evidence="8" type="ORF">NZD86_01010</name>
</gene>
<evidence type="ECO:0000256" key="5">
    <source>
        <dbReference type="ARBA" id="ARBA00023136"/>
    </source>
</evidence>
<feature type="transmembrane region" description="Helical" evidence="6">
    <location>
        <begin position="370"/>
        <end position="387"/>
    </location>
</feature>
<dbReference type="SUPFAM" id="SSF103473">
    <property type="entry name" value="MFS general substrate transporter"/>
    <property type="match status" value="1"/>
</dbReference>
<dbReference type="InterPro" id="IPR036259">
    <property type="entry name" value="MFS_trans_sf"/>
</dbReference>
<evidence type="ECO:0000256" key="3">
    <source>
        <dbReference type="ARBA" id="ARBA00022692"/>
    </source>
</evidence>
<feature type="transmembrane region" description="Helical" evidence="6">
    <location>
        <begin position="26"/>
        <end position="47"/>
    </location>
</feature>
<feature type="transmembrane region" description="Helical" evidence="6">
    <location>
        <begin position="393"/>
        <end position="417"/>
    </location>
</feature>
<evidence type="ECO:0000256" key="4">
    <source>
        <dbReference type="ARBA" id="ARBA00022989"/>
    </source>
</evidence>
<protein>
    <submittedName>
        <fullName evidence="8">MFS transporter</fullName>
    </submittedName>
</protein>
<reference evidence="8" key="1">
    <citation type="submission" date="2022-08" db="EMBL/GenBank/DDBJ databases">
        <title>Alicyclobacillus dauci DSM2870, complete genome.</title>
        <authorList>
            <person name="Wang Q."/>
            <person name="Cai R."/>
            <person name="Wang Z."/>
        </authorList>
    </citation>
    <scope>NUCLEOTIDE SEQUENCE</scope>
    <source>
        <strain evidence="8">DSM 28700</strain>
    </source>
</reference>
<feature type="transmembrane region" description="Helical" evidence="6">
    <location>
        <begin position="334"/>
        <end position="358"/>
    </location>
</feature>
<feature type="transmembrane region" description="Helical" evidence="6">
    <location>
        <begin position="53"/>
        <end position="75"/>
    </location>
</feature>
<evidence type="ECO:0000313" key="9">
    <source>
        <dbReference type="Proteomes" id="UP001164803"/>
    </source>
</evidence>
<dbReference type="Proteomes" id="UP001164803">
    <property type="component" value="Chromosome"/>
</dbReference>